<evidence type="ECO:0000256" key="6">
    <source>
        <dbReference type="SAM" id="MobiDB-lite"/>
    </source>
</evidence>
<dbReference type="Proteomes" id="UP000232323">
    <property type="component" value="Unassembled WGS sequence"/>
</dbReference>
<evidence type="ECO:0000256" key="1">
    <source>
        <dbReference type="ARBA" id="ARBA00004604"/>
    </source>
</evidence>
<feature type="compositionally biased region" description="Basic and acidic residues" evidence="6">
    <location>
        <begin position="300"/>
        <end position="327"/>
    </location>
</feature>
<dbReference type="GO" id="GO:0003723">
    <property type="term" value="F:RNA binding"/>
    <property type="evidence" value="ECO:0007669"/>
    <property type="project" value="UniProtKB-UniRule"/>
</dbReference>
<evidence type="ECO:0000256" key="2">
    <source>
        <dbReference type="ARBA" id="ARBA00005819"/>
    </source>
</evidence>
<dbReference type="InterPro" id="IPR035979">
    <property type="entry name" value="RBD_domain_sf"/>
</dbReference>
<protein>
    <recommendedName>
        <fullName evidence="7">RRM domain-containing protein</fullName>
    </recommendedName>
</protein>
<accession>A0A250WR00</accession>
<evidence type="ECO:0000259" key="7">
    <source>
        <dbReference type="PROSITE" id="PS50102"/>
    </source>
</evidence>
<evidence type="ECO:0000256" key="3">
    <source>
        <dbReference type="ARBA" id="ARBA00022884"/>
    </source>
</evidence>
<dbReference type="PANTHER" id="PTHR12311">
    <property type="entry name" value="ACTIVATOR OF BASAL TRANSCRIPTION 1"/>
    <property type="match status" value="1"/>
</dbReference>
<evidence type="ECO:0000313" key="9">
    <source>
        <dbReference type="Proteomes" id="UP000232323"/>
    </source>
</evidence>
<dbReference type="PROSITE" id="PS50102">
    <property type="entry name" value="RRM"/>
    <property type="match status" value="1"/>
</dbReference>
<dbReference type="SMART" id="SM00360">
    <property type="entry name" value="RRM"/>
    <property type="match status" value="1"/>
</dbReference>
<dbReference type="InterPro" id="IPR000504">
    <property type="entry name" value="RRM_dom"/>
</dbReference>
<gene>
    <name evidence="8" type="ORF">CEUSTIGMA_g738.t1</name>
</gene>
<dbReference type="GO" id="GO:0034462">
    <property type="term" value="P:small-subunit processome assembly"/>
    <property type="evidence" value="ECO:0007669"/>
    <property type="project" value="TreeGrafter"/>
</dbReference>
<dbReference type="Gene3D" id="3.30.70.330">
    <property type="match status" value="1"/>
</dbReference>
<dbReference type="Pfam" id="PF00076">
    <property type="entry name" value="RRM_1"/>
    <property type="match status" value="1"/>
</dbReference>
<feature type="compositionally biased region" description="Acidic residues" evidence="6">
    <location>
        <begin position="1"/>
        <end position="29"/>
    </location>
</feature>
<keyword evidence="4" id="KW-0539">Nucleus</keyword>
<dbReference type="InterPro" id="IPR034353">
    <property type="entry name" value="ABT1/ESF2_RRM"/>
</dbReference>
<feature type="region of interest" description="Disordered" evidence="6">
    <location>
        <begin position="1"/>
        <end position="113"/>
    </location>
</feature>
<evidence type="ECO:0000256" key="5">
    <source>
        <dbReference type="PROSITE-ProRule" id="PRU00176"/>
    </source>
</evidence>
<comment type="caution">
    <text evidence="8">The sequence shown here is derived from an EMBL/GenBank/DDBJ whole genome shotgun (WGS) entry which is preliminary data.</text>
</comment>
<dbReference type="InterPro" id="IPR039119">
    <property type="entry name" value="ABT1/Esf2"/>
</dbReference>
<keyword evidence="3 5" id="KW-0694">RNA-binding</keyword>
<dbReference type="GO" id="GO:0000480">
    <property type="term" value="P:endonucleolytic cleavage in 5'-ETS of tricistronic rRNA transcript (SSU-rRNA, 5.8S rRNA, LSU-rRNA)"/>
    <property type="evidence" value="ECO:0007669"/>
    <property type="project" value="TreeGrafter"/>
</dbReference>
<comment type="subcellular location">
    <subcellularLocation>
        <location evidence="1">Nucleus</location>
        <location evidence="1">Nucleolus</location>
    </subcellularLocation>
</comment>
<feature type="region of interest" description="Disordered" evidence="6">
    <location>
        <begin position="278"/>
        <end position="344"/>
    </location>
</feature>
<evidence type="ECO:0000313" key="8">
    <source>
        <dbReference type="EMBL" id="GAX73284.1"/>
    </source>
</evidence>
<proteinExistence type="inferred from homology"/>
<sequence length="359" mass="40842">MPNESDDVNSEESESGDVSDEDEQEDGDEALMLSSDELDELLGISGHEDQADGNKEEDNLKKGHVRNYERKRQRDGTEHSSDPNATDDLDGENNEGLSDKKKRKKVLSKEEMLKMREKAERRGVVYISRIPPHMKPGKVRQLLSEYGEIGRLYCAPEDQAARRDRKKKGKDTGKNFTEGWVEFEDKRVAKRVAMQLNGQPIGGKKRSAYYYDLWCLKYLSKFKWDHLTEEINYQRAVREQRLSAEISAAKRERDFYLSRVDHAKALQAIQERRAVKAAASTGDADNEDKGTTLSGTNVSKAEKRKDKSRDDVKEKGASVAENHPERIRHFRQRRTKAGGADEDAPVLGDDILFLLGGRK</sequence>
<dbReference type="STRING" id="1157962.A0A250WR00"/>
<feature type="compositionally biased region" description="Basic and acidic residues" evidence="6">
    <location>
        <begin position="46"/>
        <end position="81"/>
    </location>
</feature>
<dbReference type="SUPFAM" id="SSF54928">
    <property type="entry name" value="RNA-binding domain, RBD"/>
    <property type="match status" value="1"/>
</dbReference>
<dbReference type="GO" id="GO:0000447">
    <property type="term" value="P:endonucleolytic cleavage in ITS1 to separate SSU-rRNA from 5.8S rRNA and LSU-rRNA from tricistronic rRNA transcript (SSU-rRNA, 5.8S rRNA, LSU-rRNA)"/>
    <property type="evidence" value="ECO:0007669"/>
    <property type="project" value="TreeGrafter"/>
</dbReference>
<dbReference type="EMBL" id="BEGY01000003">
    <property type="protein sequence ID" value="GAX73284.1"/>
    <property type="molecule type" value="Genomic_DNA"/>
</dbReference>
<organism evidence="8 9">
    <name type="scientific">Chlamydomonas eustigma</name>
    <dbReference type="NCBI Taxonomy" id="1157962"/>
    <lineage>
        <taxon>Eukaryota</taxon>
        <taxon>Viridiplantae</taxon>
        <taxon>Chlorophyta</taxon>
        <taxon>core chlorophytes</taxon>
        <taxon>Chlorophyceae</taxon>
        <taxon>CS clade</taxon>
        <taxon>Chlamydomonadales</taxon>
        <taxon>Chlamydomonadaceae</taxon>
        <taxon>Chlamydomonas</taxon>
    </lineage>
</organism>
<name>A0A250WR00_9CHLO</name>
<dbReference type="PANTHER" id="PTHR12311:SF7">
    <property type="entry name" value="ACTIVATOR OF BASAL TRANSCRIPTION 1"/>
    <property type="match status" value="1"/>
</dbReference>
<feature type="domain" description="RRM" evidence="7">
    <location>
        <begin position="123"/>
        <end position="205"/>
    </location>
</feature>
<dbReference type="OrthoDB" id="287393at2759"/>
<dbReference type="CDD" id="cd12263">
    <property type="entry name" value="RRM_ABT1_like"/>
    <property type="match status" value="1"/>
</dbReference>
<reference evidence="8 9" key="1">
    <citation type="submission" date="2017-08" db="EMBL/GenBank/DDBJ databases">
        <title>Acidophilic green algal genome provides insights into adaptation to an acidic environment.</title>
        <authorList>
            <person name="Hirooka S."/>
            <person name="Hirose Y."/>
            <person name="Kanesaki Y."/>
            <person name="Higuchi S."/>
            <person name="Fujiwara T."/>
            <person name="Onuma R."/>
            <person name="Era A."/>
            <person name="Ohbayashi R."/>
            <person name="Uzuka A."/>
            <person name="Nozaki H."/>
            <person name="Yoshikawa H."/>
            <person name="Miyagishima S.Y."/>
        </authorList>
    </citation>
    <scope>NUCLEOTIDE SEQUENCE [LARGE SCALE GENOMIC DNA]</scope>
    <source>
        <strain evidence="8 9">NIES-2499</strain>
    </source>
</reference>
<evidence type="ECO:0000256" key="4">
    <source>
        <dbReference type="ARBA" id="ARBA00023242"/>
    </source>
</evidence>
<comment type="similarity">
    <text evidence="2">Belongs to the ESF2/ABP1 family.</text>
</comment>
<keyword evidence="9" id="KW-1185">Reference proteome</keyword>
<dbReference type="InterPro" id="IPR012677">
    <property type="entry name" value="Nucleotide-bd_a/b_plait_sf"/>
</dbReference>
<dbReference type="GO" id="GO:0000472">
    <property type="term" value="P:endonucleolytic cleavage to generate mature 5'-end of SSU-rRNA from (SSU-rRNA, 5.8S rRNA, LSU-rRNA)"/>
    <property type="evidence" value="ECO:0007669"/>
    <property type="project" value="TreeGrafter"/>
</dbReference>
<dbReference type="GO" id="GO:0005730">
    <property type="term" value="C:nucleolus"/>
    <property type="evidence" value="ECO:0007669"/>
    <property type="project" value="UniProtKB-SubCell"/>
</dbReference>
<dbReference type="AlphaFoldDB" id="A0A250WR00"/>